<accession>A0A9D4KGI5</accession>
<name>A0A9D4KGI5_DREPO</name>
<comment type="caution">
    <text evidence="1">The sequence shown here is derived from an EMBL/GenBank/DDBJ whole genome shotgun (WGS) entry which is preliminary data.</text>
</comment>
<dbReference type="Proteomes" id="UP000828390">
    <property type="component" value="Unassembled WGS sequence"/>
</dbReference>
<reference evidence="1" key="1">
    <citation type="journal article" date="2019" name="bioRxiv">
        <title>The Genome of the Zebra Mussel, Dreissena polymorpha: A Resource for Invasive Species Research.</title>
        <authorList>
            <person name="McCartney M.A."/>
            <person name="Auch B."/>
            <person name="Kono T."/>
            <person name="Mallez S."/>
            <person name="Zhang Y."/>
            <person name="Obille A."/>
            <person name="Becker A."/>
            <person name="Abrahante J.E."/>
            <person name="Garbe J."/>
            <person name="Badalamenti J.P."/>
            <person name="Herman A."/>
            <person name="Mangelson H."/>
            <person name="Liachko I."/>
            <person name="Sullivan S."/>
            <person name="Sone E.D."/>
            <person name="Koren S."/>
            <person name="Silverstein K.A.T."/>
            <person name="Beckman K.B."/>
            <person name="Gohl D.M."/>
        </authorList>
    </citation>
    <scope>NUCLEOTIDE SEQUENCE</scope>
    <source>
        <strain evidence="1">Duluth1</strain>
        <tissue evidence="1">Whole animal</tissue>
    </source>
</reference>
<evidence type="ECO:0000313" key="2">
    <source>
        <dbReference type="Proteomes" id="UP000828390"/>
    </source>
</evidence>
<reference evidence="1" key="2">
    <citation type="submission" date="2020-11" db="EMBL/GenBank/DDBJ databases">
        <authorList>
            <person name="McCartney M.A."/>
            <person name="Auch B."/>
            <person name="Kono T."/>
            <person name="Mallez S."/>
            <person name="Becker A."/>
            <person name="Gohl D.M."/>
            <person name="Silverstein K.A.T."/>
            <person name="Koren S."/>
            <person name="Bechman K.B."/>
            <person name="Herman A."/>
            <person name="Abrahante J.E."/>
            <person name="Garbe J."/>
        </authorList>
    </citation>
    <scope>NUCLEOTIDE SEQUENCE</scope>
    <source>
        <strain evidence="1">Duluth1</strain>
        <tissue evidence="1">Whole animal</tissue>
    </source>
</reference>
<gene>
    <name evidence="1" type="ORF">DPMN_112526</name>
</gene>
<proteinExistence type="predicted"/>
<organism evidence="1 2">
    <name type="scientific">Dreissena polymorpha</name>
    <name type="common">Zebra mussel</name>
    <name type="synonym">Mytilus polymorpha</name>
    <dbReference type="NCBI Taxonomy" id="45954"/>
    <lineage>
        <taxon>Eukaryota</taxon>
        <taxon>Metazoa</taxon>
        <taxon>Spiralia</taxon>
        <taxon>Lophotrochozoa</taxon>
        <taxon>Mollusca</taxon>
        <taxon>Bivalvia</taxon>
        <taxon>Autobranchia</taxon>
        <taxon>Heteroconchia</taxon>
        <taxon>Euheterodonta</taxon>
        <taxon>Imparidentia</taxon>
        <taxon>Neoheterodontei</taxon>
        <taxon>Myida</taxon>
        <taxon>Dreissenoidea</taxon>
        <taxon>Dreissenidae</taxon>
        <taxon>Dreissena</taxon>
    </lineage>
</organism>
<protein>
    <submittedName>
        <fullName evidence="1">Uncharacterized protein</fullName>
    </submittedName>
</protein>
<sequence>MAVLHLQLKHWERSGYCQRMEALVTILEKALTNLPERAAFGLWKTIVDAIYNVTLAVFIKKD</sequence>
<evidence type="ECO:0000313" key="1">
    <source>
        <dbReference type="EMBL" id="KAH3839103.1"/>
    </source>
</evidence>
<keyword evidence="2" id="KW-1185">Reference proteome</keyword>
<dbReference type="AlphaFoldDB" id="A0A9D4KGI5"/>
<dbReference type="EMBL" id="JAIWYP010000004">
    <property type="protein sequence ID" value="KAH3839103.1"/>
    <property type="molecule type" value="Genomic_DNA"/>
</dbReference>